<dbReference type="EMBL" id="FMBM01000001">
    <property type="protein sequence ID" value="SCC78379.1"/>
    <property type="molecule type" value="Genomic_DNA"/>
</dbReference>
<dbReference type="SUPFAM" id="SSF53474">
    <property type="entry name" value="alpha/beta-Hydrolases"/>
    <property type="match status" value="1"/>
</dbReference>
<sequence length="478" mass="53269">MTRQIAILHGWGDTSASFRKLERFLAAEGYDITRIWLGDYISTDDDVRIEDVARRMQAVIREKQDAGELGPHFDLIGHSTAGLVMREWAVRYYPDGQNCPVRRMLMLAPANFGSRLATVGNSFIGRATKGALNGFQTGREMLNALELGSPYQRSLVTRDLLDPDGAGTGPYGPGGIWPFVITGSRGYRTISRRLVNEDGSDGTVRVPAANLNTAGITVDFTGNIDIPEVRAWGSRTGGMALPFAVLPDRDHTQIKYPGDSSGAVADLSSRLGALILEALACETADEHQQIAARWREVSEETAALAADTARRRGLFRSRAPLAQEIHRYLQVITRVRDDQDEPVNDYFIEFFSPDARSDASLLRFQNDVLDHVHVNKLDPSVRCFYIDRDDLMARFYRQRAGSRGDRQLAASIVAANPGRNIRYFDKEVEGARGHLLLHSDSEPERAALGARRLHRNATHFIDIIIPRKALDRVFRLGR</sequence>
<accession>A0A0P7X219</accession>
<dbReference type="Proteomes" id="UP000182800">
    <property type="component" value="Unassembled WGS sequence"/>
</dbReference>
<dbReference type="PATRIC" id="fig|1653334.4.peg.3129"/>
<dbReference type="InterPro" id="IPR000073">
    <property type="entry name" value="AB_hydrolase_1"/>
</dbReference>
<dbReference type="Proteomes" id="UP000050497">
    <property type="component" value="Unassembled WGS sequence"/>
</dbReference>
<feature type="domain" description="AB hydrolase-1" evidence="1">
    <location>
        <begin position="7"/>
        <end position="146"/>
    </location>
</feature>
<dbReference type="PANTHER" id="PTHR37946:SF1">
    <property type="entry name" value="SLL1969 PROTEIN"/>
    <property type="match status" value="1"/>
</dbReference>
<evidence type="ECO:0000313" key="4">
    <source>
        <dbReference type="Proteomes" id="UP000050497"/>
    </source>
</evidence>
<dbReference type="STRING" id="1653334.GA0071312_0250"/>
<dbReference type="RefSeq" id="WP_074443296.1">
    <property type="nucleotide sequence ID" value="NZ_FMBM01000001.1"/>
</dbReference>
<dbReference type="Pfam" id="PF12697">
    <property type="entry name" value="Abhydrolase_6"/>
    <property type="match status" value="1"/>
</dbReference>
<keyword evidence="5" id="KW-1185">Reference proteome</keyword>
<reference evidence="2 4" key="1">
    <citation type="submission" date="2015-09" db="EMBL/GenBank/DDBJ databases">
        <title>Identification and resolution of microdiversity through metagenomic sequencing of parallel consortia.</title>
        <authorList>
            <person name="Nelson W.C."/>
            <person name="Romine M.F."/>
            <person name="Lindemann S.R."/>
        </authorList>
    </citation>
    <scope>NUCLEOTIDE SEQUENCE [LARGE SCALE GENOMIC DNA]</scope>
    <source>
        <strain evidence="2">HL-109</strain>
    </source>
</reference>
<protein>
    <submittedName>
        <fullName evidence="2">Alpha/beta hydrolase family</fullName>
    </submittedName>
</protein>
<dbReference type="AlphaFoldDB" id="A0A0P7X219"/>
<dbReference type="Gene3D" id="3.40.50.1820">
    <property type="entry name" value="alpha/beta hydrolase"/>
    <property type="match status" value="1"/>
</dbReference>
<evidence type="ECO:0000259" key="1">
    <source>
        <dbReference type="Pfam" id="PF12697"/>
    </source>
</evidence>
<gene>
    <name evidence="3" type="ORF">GA0071312_0250</name>
    <name evidence="2" type="ORF">HLUCCO17_17540</name>
</gene>
<evidence type="ECO:0000313" key="3">
    <source>
        <dbReference type="EMBL" id="SCC78379.1"/>
    </source>
</evidence>
<dbReference type="InterPro" id="IPR029058">
    <property type="entry name" value="AB_hydrolase_fold"/>
</dbReference>
<evidence type="ECO:0000313" key="2">
    <source>
        <dbReference type="EMBL" id="KPQ08633.1"/>
    </source>
</evidence>
<reference evidence="3 5" key="2">
    <citation type="submission" date="2016-08" db="EMBL/GenBank/DDBJ databases">
        <authorList>
            <person name="Varghese N."/>
            <person name="Submissions Spin"/>
        </authorList>
    </citation>
    <scope>NUCLEOTIDE SEQUENCE [LARGE SCALE GENOMIC DNA]</scope>
    <source>
        <strain evidence="3 5">HL-109</strain>
    </source>
</reference>
<name>A0A0P7X219_9HYPH</name>
<comment type="caution">
    <text evidence="2">The sequence shown here is derived from an EMBL/GenBank/DDBJ whole genome shotgun (WGS) entry which is preliminary data.</text>
</comment>
<dbReference type="PANTHER" id="PTHR37946">
    <property type="entry name" value="SLL1969 PROTEIN"/>
    <property type="match status" value="1"/>
</dbReference>
<dbReference type="GO" id="GO:0016787">
    <property type="term" value="F:hydrolase activity"/>
    <property type="evidence" value="ECO:0007669"/>
    <property type="project" value="UniProtKB-KW"/>
</dbReference>
<evidence type="ECO:0000313" key="5">
    <source>
        <dbReference type="Proteomes" id="UP000182800"/>
    </source>
</evidence>
<keyword evidence="2" id="KW-0378">Hydrolase</keyword>
<proteinExistence type="predicted"/>
<dbReference type="OrthoDB" id="556502at2"/>
<dbReference type="EMBL" id="LJSX01000047">
    <property type="protein sequence ID" value="KPQ08633.1"/>
    <property type="molecule type" value="Genomic_DNA"/>
</dbReference>
<organism evidence="2 4">
    <name type="scientific">Saliniramus fredricksonii</name>
    <dbReference type="NCBI Taxonomy" id="1653334"/>
    <lineage>
        <taxon>Bacteria</taxon>
        <taxon>Pseudomonadati</taxon>
        <taxon>Pseudomonadota</taxon>
        <taxon>Alphaproteobacteria</taxon>
        <taxon>Hyphomicrobiales</taxon>
        <taxon>Salinarimonadaceae</taxon>
        <taxon>Saliniramus</taxon>
    </lineage>
</organism>